<dbReference type="EMBL" id="RZGK01000008">
    <property type="protein sequence ID" value="KAF9697177.1"/>
    <property type="molecule type" value="Genomic_DNA"/>
</dbReference>
<feature type="region of interest" description="Disordered" evidence="1">
    <location>
        <begin position="113"/>
        <end position="161"/>
    </location>
</feature>
<protein>
    <submittedName>
        <fullName evidence="2">Uncharacterized protein</fullName>
    </submittedName>
</protein>
<sequence length="173" mass="18411">MSTFDNFDRLAMSETQFLRMAEAELQQAQRPQARRSPSFAEKFLWKSPSLGTTSLRRDTASPGTSPALSTTSSFSSPKMSASTETYYGPSSVNSPSMGSGWGLGLVFRKRSNTNASNASSPSIGGRTPTLGGESPKLGSSNVDAHKRSGSGSSEGCGKDEFGLVREKHVSQLF</sequence>
<feature type="compositionally biased region" description="Low complexity" evidence="1">
    <location>
        <begin position="113"/>
        <end position="122"/>
    </location>
</feature>
<organism evidence="2 3">
    <name type="scientific">Ascochyta lentis</name>
    <dbReference type="NCBI Taxonomy" id="205686"/>
    <lineage>
        <taxon>Eukaryota</taxon>
        <taxon>Fungi</taxon>
        <taxon>Dikarya</taxon>
        <taxon>Ascomycota</taxon>
        <taxon>Pezizomycotina</taxon>
        <taxon>Dothideomycetes</taxon>
        <taxon>Pleosporomycetidae</taxon>
        <taxon>Pleosporales</taxon>
        <taxon>Pleosporineae</taxon>
        <taxon>Didymellaceae</taxon>
        <taxon>Ascochyta</taxon>
    </lineage>
</organism>
<dbReference type="OrthoDB" id="3753020at2759"/>
<dbReference type="AlphaFoldDB" id="A0A8H7MKI3"/>
<feature type="compositionally biased region" description="Polar residues" evidence="1">
    <location>
        <begin position="84"/>
        <end position="96"/>
    </location>
</feature>
<accession>A0A8H7MKI3</accession>
<evidence type="ECO:0000256" key="1">
    <source>
        <dbReference type="SAM" id="MobiDB-lite"/>
    </source>
</evidence>
<keyword evidence="3" id="KW-1185">Reference proteome</keyword>
<feature type="compositionally biased region" description="Low complexity" evidence="1">
    <location>
        <begin position="64"/>
        <end position="83"/>
    </location>
</feature>
<feature type="region of interest" description="Disordered" evidence="1">
    <location>
        <begin position="25"/>
        <end position="96"/>
    </location>
</feature>
<feature type="compositionally biased region" description="Low complexity" evidence="1">
    <location>
        <begin position="26"/>
        <end position="38"/>
    </location>
</feature>
<comment type="caution">
    <text evidence="2">The sequence shown here is derived from an EMBL/GenBank/DDBJ whole genome shotgun (WGS) entry which is preliminary data.</text>
</comment>
<evidence type="ECO:0000313" key="3">
    <source>
        <dbReference type="Proteomes" id="UP000651452"/>
    </source>
</evidence>
<proteinExistence type="predicted"/>
<name>A0A8H7MKI3_9PLEO</name>
<reference evidence="2" key="1">
    <citation type="submission" date="2018-12" db="EMBL/GenBank/DDBJ databases">
        <authorList>
            <person name="Syme R.A."/>
            <person name="Farfan-Caceres L."/>
            <person name="Lichtenzveig J."/>
        </authorList>
    </citation>
    <scope>NUCLEOTIDE SEQUENCE</scope>
    <source>
        <strain evidence="2">Al4</strain>
    </source>
</reference>
<reference evidence="2" key="2">
    <citation type="submission" date="2020-09" db="EMBL/GenBank/DDBJ databases">
        <title>Reference genome assembly for Australian Ascochyta lentis isolate Al4.</title>
        <authorList>
            <person name="Lee R.C."/>
            <person name="Farfan-Caceres L.M."/>
            <person name="Debler J.W."/>
            <person name="Williams A.H."/>
            <person name="Henares B.M."/>
        </authorList>
    </citation>
    <scope>NUCLEOTIDE SEQUENCE</scope>
    <source>
        <strain evidence="2">Al4</strain>
    </source>
</reference>
<evidence type="ECO:0000313" key="2">
    <source>
        <dbReference type="EMBL" id="KAF9697177.1"/>
    </source>
</evidence>
<gene>
    <name evidence="2" type="ORF">EKO04_004551</name>
</gene>
<dbReference type="Proteomes" id="UP000651452">
    <property type="component" value="Unassembled WGS sequence"/>
</dbReference>